<dbReference type="SUPFAM" id="SSF46689">
    <property type="entry name" value="Homeodomain-like"/>
    <property type="match status" value="1"/>
</dbReference>
<dbReference type="PANTHER" id="PTHR46796:SF6">
    <property type="entry name" value="ARAC SUBFAMILY"/>
    <property type="match status" value="1"/>
</dbReference>
<name>A0A2W5RQF2_VARPD</name>
<organism evidence="5 6">
    <name type="scientific">Variovorax paradoxus</name>
    <dbReference type="NCBI Taxonomy" id="34073"/>
    <lineage>
        <taxon>Bacteria</taxon>
        <taxon>Pseudomonadati</taxon>
        <taxon>Pseudomonadota</taxon>
        <taxon>Betaproteobacteria</taxon>
        <taxon>Burkholderiales</taxon>
        <taxon>Comamonadaceae</taxon>
        <taxon>Variovorax</taxon>
    </lineage>
</organism>
<dbReference type="InterPro" id="IPR020449">
    <property type="entry name" value="Tscrpt_reg_AraC-type_HTH"/>
</dbReference>
<evidence type="ECO:0000259" key="4">
    <source>
        <dbReference type="PROSITE" id="PS01124"/>
    </source>
</evidence>
<accession>A0A2W5RQF2</accession>
<dbReference type="EMBL" id="QFPP01000295">
    <property type="protein sequence ID" value="PZQ69503.1"/>
    <property type="molecule type" value="Genomic_DNA"/>
</dbReference>
<proteinExistence type="predicted"/>
<dbReference type="AlphaFoldDB" id="A0A2W5RQF2"/>
<dbReference type="Pfam" id="PF12833">
    <property type="entry name" value="HTH_18"/>
    <property type="match status" value="1"/>
</dbReference>
<evidence type="ECO:0000256" key="1">
    <source>
        <dbReference type="ARBA" id="ARBA00023015"/>
    </source>
</evidence>
<dbReference type="InterPro" id="IPR050204">
    <property type="entry name" value="AraC_XylS_family_regulators"/>
</dbReference>
<keyword evidence="2" id="KW-0238">DNA-binding</keyword>
<dbReference type="PANTHER" id="PTHR46796">
    <property type="entry name" value="HTH-TYPE TRANSCRIPTIONAL ACTIVATOR RHAS-RELATED"/>
    <property type="match status" value="1"/>
</dbReference>
<dbReference type="InterPro" id="IPR018062">
    <property type="entry name" value="HTH_AraC-typ_CS"/>
</dbReference>
<keyword evidence="1" id="KW-0805">Transcription regulation</keyword>
<protein>
    <submittedName>
        <fullName evidence="5">AraC family transcriptional regulator</fullName>
    </submittedName>
</protein>
<comment type="caution">
    <text evidence="5">The sequence shown here is derived from an EMBL/GenBank/DDBJ whole genome shotgun (WGS) entry which is preliminary data.</text>
</comment>
<evidence type="ECO:0000313" key="5">
    <source>
        <dbReference type="EMBL" id="PZQ69503.1"/>
    </source>
</evidence>
<dbReference type="InterPro" id="IPR009057">
    <property type="entry name" value="Homeodomain-like_sf"/>
</dbReference>
<dbReference type="PRINTS" id="PR00032">
    <property type="entry name" value="HTHARAC"/>
</dbReference>
<evidence type="ECO:0000256" key="2">
    <source>
        <dbReference type="ARBA" id="ARBA00023125"/>
    </source>
</evidence>
<dbReference type="Gene3D" id="1.10.10.60">
    <property type="entry name" value="Homeodomain-like"/>
    <property type="match status" value="1"/>
</dbReference>
<evidence type="ECO:0000313" key="6">
    <source>
        <dbReference type="Proteomes" id="UP000249135"/>
    </source>
</evidence>
<sequence>MAAVEKLAVDTRRIPERERIDAWQQILCDIGGPIQVDPIAGEPFMGELKLVRRGAIAFYDMCYSGMRLWRRPVDVARMDKEMFALSLTQPFCSLRVERGGQALELQGGRSYLFDHAAPYRTEPPSAYKTRSIAFPSSLLRRRVRELRPFYALTDCVASTGGLELVNVFAQHLAQGAATWSDDEVDTLSGQLLDLLALFLGTGDWAVAGSEPPMRAAHRQRALEHIRRHARDPELTPARVAQACGISLGYLNEVFRGHGAGVEDTIFDERLEAARRLLSDARRRRVAIQTLAYEAGFNDPSHFSRRFKRRFGVTPGEWRAEASSAKATH</sequence>
<evidence type="ECO:0000256" key="3">
    <source>
        <dbReference type="ARBA" id="ARBA00023163"/>
    </source>
</evidence>
<keyword evidence="3" id="KW-0804">Transcription</keyword>
<dbReference type="PROSITE" id="PS01124">
    <property type="entry name" value="HTH_ARAC_FAMILY_2"/>
    <property type="match status" value="1"/>
</dbReference>
<reference evidence="5 6" key="1">
    <citation type="submission" date="2017-08" db="EMBL/GenBank/DDBJ databases">
        <title>Infants hospitalized years apart are colonized by the same room-sourced microbial strains.</title>
        <authorList>
            <person name="Brooks B."/>
            <person name="Olm M.R."/>
            <person name="Firek B.A."/>
            <person name="Baker R."/>
            <person name="Thomas B.C."/>
            <person name="Morowitz M.J."/>
            <person name="Banfield J.F."/>
        </authorList>
    </citation>
    <scope>NUCLEOTIDE SEQUENCE [LARGE SCALE GENOMIC DNA]</scope>
    <source>
        <strain evidence="5">S2_005_003_R2_41</strain>
    </source>
</reference>
<dbReference type="InterPro" id="IPR018060">
    <property type="entry name" value="HTH_AraC"/>
</dbReference>
<dbReference type="Proteomes" id="UP000249135">
    <property type="component" value="Unassembled WGS sequence"/>
</dbReference>
<dbReference type="SMART" id="SM00342">
    <property type="entry name" value="HTH_ARAC"/>
    <property type="match status" value="1"/>
</dbReference>
<feature type="domain" description="HTH araC/xylS-type" evidence="4">
    <location>
        <begin position="219"/>
        <end position="320"/>
    </location>
</feature>
<dbReference type="GO" id="GO:0043565">
    <property type="term" value="F:sequence-specific DNA binding"/>
    <property type="evidence" value="ECO:0007669"/>
    <property type="project" value="InterPro"/>
</dbReference>
<dbReference type="GO" id="GO:0003700">
    <property type="term" value="F:DNA-binding transcription factor activity"/>
    <property type="evidence" value="ECO:0007669"/>
    <property type="project" value="InterPro"/>
</dbReference>
<gene>
    <name evidence="5" type="ORF">DI563_19475</name>
</gene>
<dbReference type="PROSITE" id="PS00041">
    <property type="entry name" value="HTH_ARAC_FAMILY_1"/>
    <property type="match status" value="1"/>
</dbReference>